<protein>
    <submittedName>
        <fullName evidence="2">Uncharacterized protein</fullName>
    </submittedName>
</protein>
<gene>
    <name evidence="2" type="ORF">PCAR00345_LOCUS19866</name>
</gene>
<feature type="compositionally biased region" description="Gly residues" evidence="1">
    <location>
        <begin position="331"/>
        <end position="343"/>
    </location>
</feature>
<organism evidence="2">
    <name type="scientific">Chrysotila carterae</name>
    <name type="common">Marine alga</name>
    <name type="synonym">Syracosphaera carterae</name>
    <dbReference type="NCBI Taxonomy" id="13221"/>
    <lineage>
        <taxon>Eukaryota</taxon>
        <taxon>Haptista</taxon>
        <taxon>Haptophyta</taxon>
        <taxon>Prymnesiophyceae</taxon>
        <taxon>Isochrysidales</taxon>
        <taxon>Isochrysidaceae</taxon>
        <taxon>Chrysotila</taxon>
    </lineage>
</organism>
<name>A0A7S4BIP1_CHRCT</name>
<dbReference type="EMBL" id="HBIZ01031145">
    <property type="protein sequence ID" value="CAE0767254.1"/>
    <property type="molecule type" value="Transcribed_RNA"/>
</dbReference>
<sequence length="835" mass="88192">MHETIFLACSTAVMLPPAVRSAASAGRICQQFPPSPDHIGQQSCFRNLSPEPSTPTCVQQLRSANVAPRIERCLRTQCFMAMAEDDSDNKQPAASVSSRLPKSFLIPREFSLGLTAHRSIQQLLREAPNAFNEIPAPSIYSKSVVLRGDLGQELARGRDAYLQLFNGIAQLNSSPLVPLTAGKLRLSLLDEGSSVRLFKVQWEVPLKTQIARGADGAQVYDGFKAESQSLPTPAANQLLLSGVSTYELDEYGLVSAHTLSALCLNGRQLPSSTLGQWLALNQGAVDTPAKALSLLSKAMMVAVAPQSTATNGGGGTRSGDGDGGGGDRARAGGGDRAGAGAGAAKGQWREGCVAPLPGTAEWPAYERLHRAALQMATDVHALLRADLDLTNYVQEVQLESSSGDRLLRGKTQYKQLLGSLRRAHAAFAASPLLLHTLDYQLSFAGADGPPVRAEPAESEVDEASREFFSEAVPPPPVTAADGQQLLLVRWRYDVTSRRVLSPFGQSPSLFSMHATSVFTLGEQTARGQAAAGGMTGGRVAGVEGETAEGETADGSSVVGPGAERRGGSMLPVVRHTLCALTINGREALPEAVLAQLRRIESGAPEMMQGVSGALLSVTEGLLSPLPTSQRGKAPGELFEGGTSPAFAYGFVSVLRAVLEQVPRLLLAEPDLTLCEEGLLVRGVLRERVLRDRRAVQATLQSARQVYAALVREGAVSPMDAAEPTRVAVQLERDGGVLLSCASRFAVGQAAAARLGLRAGLPVVVSGDVRLELSPRTGLIQEVWVKSVEINGRPLLPKLLSQWVQRGAQAQDSAISIPSVGSILASLLPWLTGSAV</sequence>
<feature type="region of interest" description="Disordered" evidence="1">
    <location>
        <begin position="307"/>
        <end position="343"/>
    </location>
</feature>
<reference evidence="2" key="1">
    <citation type="submission" date="2021-01" db="EMBL/GenBank/DDBJ databases">
        <authorList>
            <person name="Corre E."/>
            <person name="Pelletier E."/>
            <person name="Niang G."/>
            <person name="Scheremetjew M."/>
            <person name="Finn R."/>
            <person name="Kale V."/>
            <person name="Holt S."/>
            <person name="Cochrane G."/>
            <person name="Meng A."/>
            <person name="Brown T."/>
            <person name="Cohen L."/>
        </authorList>
    </citation>
    <scope>NUCLEOTIDE SEQUENCE</scope>
    <source>
        <strain evidence="2">CCMP645</strain>
    </source>
</reference>
<evidence type="ECO:0000256" key="1">
    <source>
        <dbReference type="SAM" id="MobiDB-lite"/>
    </source>
</evidence>
<feature type="compositionally biased region" description="Gly residues" evidence="1">
    <location>
        <begin position="311"/>
        <end position="324"/>
    </location>
</feature>
<evidence type="ECO:0000313" key="2">
    <source>
        <dbReference type="EMBL" id="CAE0767254.1"/>
    </source>
</evidence>
<dbReference type="AlphaFoldDB" id="A0A7S4BIP1"/>
<accession>A0A7S4BIP1</accession>
<feature type="region of interest" description="Disordered" evidence="1">
    <location>
        <begin position="545"/>
        <end position="565"/>
    </location>
</feature>
<proteinExistence type="predicted"/>